<feature type="non-terminal residue" evidence="11">
    <location>
        <position position="1"/>
    </location>
</feature>
<dbReference type="PRINTS" id="PR00138">
    <property type="entry name" value="MATRIXIN"/>
</dbReference>
<feature type="binding site" evidence="9">
    <location>
        <position position="52"/>
    </location>
    <ligand>
        <name>Ca(2+)</name>
        <dbReference type="ChEBI" id="CHEBI:29108"/>
        <label>2</label>
    </ligand>
</feature>
<evidence type="ECO:0000256" key="8">
    <source>
        <dbReference type="PIRSR" id="PIRSR621190-1"/>
    </source>
</evidence>
<organism evidence="11 12">
    <name type="scientific">Rotaria sordida</name>
    <dbReference type="NCBI Taxonomy" id="392033"/>
    <lineage>
        <taxon>Eukaryota</taxon>
        <taxon>Metazoa</taxon>
        <taxon>Spiralia</taxon>
        <taxon>Gnathifera</taxon>
        <taxon>Rotifera</taxon>
        <taxon>Eurotatoria</taxon>
        <taxon>Bdelloidea</taxon>
        <taxon>Philodinida</taxon>
        <taxon>Philodinidae</taxon>
        <taxon>Rotaria</taxon>
    </lineage>
</organism>
<evidence type="ECO:0000259" key="10">
    <source>
        <dbReference type="SMART" id="SM00235"/>
    </source>
</evidence>
<proteinExistence type="inferred from homology"/>
<evidence type="ECO:0000256" key="1">
    <source>
        <dbReference type="ARBA" id="ARBA00010370"/>
    </source>
</evidence>
<name>A0A815P2M1_9BILA</name>
<comment type="caution">
    <text evidence="11">The sequence shown here is derived from an EMBL/GenBank/DDBJ whole genome shotgun (WGS) entry which is preliminary data.</text>
</comment>
<keyword evidence="2" id="KW-0645">Protease</keyword>
<dbReference type="GO" id="GO:0008270">
    <property type="term" value="F:zinc ion binding"/>
    <property type="evidence" value="ECO:0007669"/>
    <property type="project" value="InterPro"/>
</dbReference>
<dbReference type="GO" id="GO:0030198">
    <property type="term" value="P:extracellular matrix organization"/>
    <property type="evidence" value="ECO:0007669"/>
    <property type="project" value="TreeGrafter"/>
</dbReference>
<feature type="domain" description="Peptidase metallopeptidase" evidence="10">
    <location>
        <begin position="4"/>
        <end position="161"/>
    </location>
</feature>
<feature type="binding site" evidence="9">
    <location>
        <position position="90"/>
    </location>
    <ligand>
        <name>Zn(2+)</name>
        <dbReference type="ChEBI" id="CHEBI:29105"/>
        <label>1</label>
    </ligand>
</feature>
<dbReference type="GO" id="GO:0031012">
    <property type="term" value="C:extracellular matrix"/>
    <property type="evidence" value="ECO:0007669"/>
    <property type="project" value="InterPro"/>
</dbReference>
<feature type="binding site" evidence="9">
    <location>
        <position position="69"/>
    </location>
    <ligand>
        <name>Ca(2+)</name>
        <dbReference type="ChEBI" id="CHEBI:29108"/>
        <label>3</label>
    </ligand>
</feature>
<gene>
    <name evidence="11" type="ORF">RFH988_LOCUS36436</name>
</gene>
<dbReference type="Proteomes" id="UP000663882">
    <property type="component" value="Unassembled WGS sequence"/>
</dbReference>
<evidence type="ECO:0000256" key="6">
    <source>
        <dbReference type="ARBA" id="ARBA00022833"/>
    </source>
</evidence>
<dbReference type="Gene3D" id="3.40.390.10">
    <property type="entry name" value="Collagenase (Catalytic Domain)"/>
    <property type="match status" value="1"/>
</dbReference>
<dbReference type="GO" id="GO:0004222">
    <property type="term" value="F:metalloendopeptidase activity"/>
    <property type="evidence" value="ECO:0007669"/>
    <property type="project" value="InterPro"/>
</dbReference>
<evidence type="ECO:0000256" key="2">
    <source>
        <dbReference type="ARBA" id="ARBA00022670"/>
    </source>
</evidence>
<dbReference type="Pfam" id="PF00413">
    <property type="entry name" value="Peptidase_M10"/>
    <property type="match status" value="1"/>
</dbReference>
<comment type="cofactor">
    <cofactor evidence="9">
        <name>Zn(2+)</name>
        <dbReference type="ChEBI" id="CHEBI:29105"/>
    </cofactor>
    <text evidence="9">Binds 2 Zn(2+) ions per subunit.</text>
</comment>
<feature type="binding site" evidence="9">
    <location>
        <position position="62"/>
    </location>
    <ligand>
        <name>Zn(2+)</name>
        <dbReference type="ChEBI" id="CHEBI:29105"/>
        <label>1</label>
    </ligand>
</feature>
<dbReference type="SUPFAM" id="SSF55486">
    <property type="entry name" value="Metalloproteases ('zincins'), catalytic domain"/>
    <property type="match status" value="1"/>
</dbReference>
<keyword evidence="5" id="KW-0378">Hydrolase</keyword>
<keyword evidence="6 9" id="KW-0862">Zinc</keyword>
<dbReference type="InterPro" id="IPR006026">
    <property type="entry name" value="Peptidase_Metallo"/>
</dbReference>
<dbReference type="SMART" id="SM00235">
    <property type="entry name" value="ZnMc"/>
    <property type="match status" value="1"/>
</dbReference>
<evidence type="ECO:0000256" key="4">
    <source>
        <dbReference type="ARBA" id="ARBA00022729"/>
    </source>
</evidence>
<evidence type="ECO:0000256" key="3">
    <source>
        <dbReference type="ARBA" id="ARBA00022723"/>
    </source>
</evidence>
<dbReference type="InterPro" id="IPR021190">
    <property type="entry name" value="Pept_M10A"/>
</dbReference>
<keyword evidence="7" id="KW-0482">Metalloprotease</keyword>
<evidence type="ECO:0000313" key="11">
    <source>
        <dbReference type="EMBL" id="CAF1443311.1"/>
    </source>
</evidence>
<dbReference type="PANTHER" id="PTHR10201">
    <property type="entry name" value="MATRIX METALLOPROTEINASE"/>
    <property type="match status" value="1"/>
</dbReference>
<dbReference type="InterPro" id="IPR024079">
    <property type="entry name" value="MetalloPept_cat_dom_sf"/>
</dbReference>
<reference evidence="11" key="1">
    <citation type="submission" date="2021-02" db="EMBL/GenBank/DDBJ databases">
        <authorList>
            <person name="Nowell W R."/>
        </authorList>
    </citation>
    <scope>NUCLEOTIDE SEQUENCE</scope>
</reference>
<feature type="active site" evidence="8">
    <location>
        <position position="115"/>
    </location>
</feature>
<feature type="binding site" evidence="9">
    <location>
        <position position="114"/>
    </location>
    <ligand>
        <name>Zn(2+)</name>
        <dbReference type="ChEBI" id="CHEBI:29105"/>
        <label>2</label>
        <note>catalytic</note>
    </ligand>
</feature>
<accession>A0A815P2M1</accession>
<dbReference type="InterPro" id="IPR001818">
    <property type="entry name" value="Pept_M10_metallopeptidase"/>
</dbReference>
<feature type="binding site" evidence="9">
    <location>
        <position position="92"/>
    </location>
    <ligand>
        <name>Ca(2+)</name>
        <dbReference type="ChEBI" id="CHEBI:29108"/>
        <label>3</label>
    </ligand>
</feature>
<evidence type="ECO:0000256" key="9">
    <source>
        <dbReference type="PIRSR" id="PIRSR621190-2"/>
    </source>
</evidence>
<dbReference type="GO" id="GO:0030574">
    <property type="term" value="P:collagen catabolic process"/>
    <property type="evidence" value="ECO:0007669"/>
    <property type="project" value="TreeGrafter"/>
</dbReference>
<dbReference type="GO" id="GO:0006508">
    <property type="term" value="P:proteolysis"/>
    <property type="evidence" value="ECO:0007669"/>
    <property type="project" value="UniProtKB-KW"/>
</dbReference>
<sequence length="188" mass="21588">PTNRTLTWKLHYNHSSYDPTKIRQDIQQAFDDWARYTELTFRELLTEDEKADFNLAFVSGEHSYGIPFDELGGQISRSFPLEHPHIGHIHFDATKNWSHTYDGVGYNLRLVAAHEIGSSLGLPDSNDQNSILSSLYQPILPNEMLPKKVSIRILFLLLFKSKPELDQTTKNAHLRSLNSFLFQESSVT</sequence>
<comment type="similarity">
    <text evidence="1">Belongs to the peptidase M10A family.</text>
</comment>
<evidence type="ECO:0000313" key="12">
    <source>
        <dbReference type="Proteomes" id="UP000663882"/>
    </source>
</evidence>
<keyword evidence="9" id="KW-0106">Calcium</keyword>
<keyword evidence="3 9" id="KW-0479">Metal-binding</keyword>
<keyword evidence="4" id="KW-0732">Signal</keyword>
<comment type="cofactor">
    <cofactor evidence="9">
        <name>Ca(2+)</name>
        <dbReference type="ChEBI" id="CHEBI:29108"/>
    </cofactor>
    <text evidence="9">Can bind about 5 Ca(2+) ions per subunit.</text>
</comment>
<evidence type="ECO:0000256" key="5">
    <source>
        <dbReference type="ARBA" id="ARBA00022801"/>
    </source>
</evidence>
<evidence type="ECO:0000256" key="7">
    <source>
        <dbReference type="ARBA" id="ARBA00023049"/>
    </source>
</evidence>
<dbReference type="PANTHER" id="PTHR10201:SF291">
    <property type="entry name" value="MATRIX METALLOPROTEINASE 1, ISOFORM C-RELATED"/>
    <property type="match status" value="1"/>
</dbReference>
<dbReference type="OrthoDB" id="7550572at2759"/>
<protein>
    <recommendedName>
        <fullName evidence="10">Peptidase metallopeptidase domain-containing protein</fullName>
    </recommendedName>
</protein>
<dbReference type="AlphaFoldDB" id="A0A815P2M1"/>
<dbReference type="EMBL" id="CAJNOO010006276">
    <property type="protein sequence ID" value="CAF1443311.1"/>
    <property type="molecule type" value="Genomic_DNA"/>
</dbReference>